<evidence type="ECO:0000313" key="1">
    <source>
        <dbReference type="EMBL" id="MFC3493019.1"/>
    </source>
</evidence>
<reference evidence="2" key="1">
    <citation type="journal article" date="2019" name="Int. J. Syst. Evol. Microbiol.">
        <title>The Global Catalogue of Microorganisms (GCM) 10K type strain sequencing project: providing services to taxonomists for standard genome sequencing and annotation.</title>
        <authorList>
            <consortium name="The Broad Institute Genomics Platform"/>
            <consortium name="The Broad Institute Genome Sequencing Center for Infectious Disease"/>
            <person name="Wu L."/>
            <person name="Ma J."/>
        </authorList>
    </citation>
    <scope>NUCLEOTIDE SEQUENCE [LARGE SCALE GENOMIC DNA]</scope>
    <source>
        <strain evidence="2">CGMCC 4.7396</strain>
    </source>
</reference>
<evidence type="ECO:0000313" key="2">
    <source>
        <dbReference type="Proteomes" id="UP001595712"/>
    </source>
</evidence>
<protein>
    <recommendedName>
        <fullName evidence="3">DUF3558 domain-containing protein</fullName>
    </recommendedName>
</protein>
<organism evidence="1 2">
    <name type="scientific">Glycomyces rhizosphaerae</name>
    <dbReference type="NCBI Taxonomy" id="2054422"/>
    <lineage>
        <taxon>Bacteria</taxon>
        <taxon>Bacillati</taxon>
        <taxon>Actinomycetota</taxon>
        <taxon>Actinomycetes</taxon>
        <taxon>Glycomycetales</taxon>
        <taxon>Glycomycetaceae</taxon>
        <taxon>Glycomyces</taxon>
    </lineage>
</organism>
<proteinExistence type="predicted"/>
<dbReference type="EMBL" id="JBHRWO010000010">
    <property type="protein sequence ID" value="MFC3493019.1"/>
    <property type="molecule type" value="Genomic_DNA"/>
</dbReference>
<comment type="caution">
    <text evidence="1">The sequence shown here is derived from an EMBL/GenBank/DDBJ whole genome shotgun (WGS) entry which is preliminary data.</text>
</comment>
<evidence type="ECO:0008006" key="3">
    <source>
        <dbReference type="Google" id="ProtNLM"/>
    </source>
</evidence>
<accession>A0ABV7PZS2</accession>
<dbReference type="Proteomes" id="UP001595712">
    <property type="component" value="Unassembled WGS sequence"/>
</dbReference>
<gene>
    <name evidence="1" type="ORF">ACFO8M_11035</name>
</gene>
<name>A0ABV7PZS2_9ACTN</name>
<sequence length="186" mass="20187">MLTAVLAAIAVAVAVIILVWPPAYRYELPAAWDEGCLGTPEPEVISAVFDPGSFSEAGITHDDYGDSRWYQCSWTWNHENSGGTRQSIDLKIDVLDGDEFDDYNVMIETIRSESVFTTLITDEIAGFESGYCASSIGLDDYECYAVDSNLKVALLTYGGGEIGGSGIAVEDYLAEVGAYIQNQLAR</sequence>
<dbReference type="RefSeq" id="WP_387974659.1">
    <property type="nucleotide sequence ID" value="NZ_JBHRWO010000010.1"/>
</dbReference>
<keyword evidence="2" id="KW-1185">Reference proteome</keyword>